<accession>A0ABW2TMB4</accession>
<feature type="region of interest" description="Disordered" evidence="1">
    <location>
        <begin position="165"/>
        <end position="208"/>
    </location>
</feature>
<dbReference type="Pfam" id="PF03372">
    <property type="entry name" value="Exo_endo_phos"/>
    <property type="match status" value="1"/>
</dbReference>
<feature type="domain" description="Endonuclease/exonuclease/phosphatase" evidence="2">
    <location>
        <begin position="14"/>
        <end position="200"/>
    </location>
</feature>
<keyword evidence="3" id="KW-0255">Endonuclease</keyword>
<proteinExistence type="predicted"/>
<keyword evidence="3" id="KW-0378">Hydrolase</keyword>
<evidence type="ECO:0000313" key="4">
    <source>
        <dbReference type="Proteomes" id="UP001596512"/>
    </source>
</evidence>
<keyword evidence="4" id="KW-1185">Reference proteome</keyword>
<dbReference type="EMBL" id="JBHTEY010000004">
    <property type="protein sequence ID" value="MFC7614546.1"/>
    <property type="molecule type" value="Genomic_DNA"/>
</dbReference>
<organism evidence="3 4">
    <name type="scientific">Actinokineospora soli</name>
    <dbReference type="NCBI Taxonomy" id="1048753"/>
    <lineage>
        <taxon>Bacteria</taxon>
        <taxon>Bacillati</taxon>
        <taxon>Actinomycetota</taxon>
        <taxon>Actinomycetes</taxon>
        <taxon>Pseudonocardiales</taxon>
        <taxon>Pseudonocardiaceae</taxon>
        <taxon>Actinokineospora</taxon>
    </lineage>
</organism>
<dbReference type="PANTHER" id="PTHR41349">
    <property type="match status" value="1"/>
</dbReference>
<dbReference type="SUPFAM" id="SSF56219">
    <property type="entry name" value="DNase I-like"/>
    <property type="match status" value="1"/>
</dbReference>
<comment type="caution">
    <text evidence="3">The sequence shown here is derived from an EMBL/GenBank/DDBJ whole genome shotgun (WGS) entry which is preliminary data.</text>
</comment>
<evidence type="ECO:0000256" key="1">
    <source>
        <dbReference type="SAM" id="MobiDB-lite"/>
    </source>
</evidence>
<dbReference type="GO" id="GO:0004519">
    <property type="term" value="F:endonuclease activity"/>
    <property type="evidence" value="ECO:0007669"/>
    <property type="project" value="UniProtKB-KW"/>
</dbReference>
<evidence type="ECO:0000259" key="2">
    <source>
        <dbReference type="Pfam" id="PF03372"/>
    </source>
</evidence>
<sequence length="208" mass="22336">MGQKLVPEPVVTAFNVWHSGSQVTDGVTKQLRFIVGSGSDVVGLSESRGAHAQTLAERLGWHWAHNGGDLAIISKYPLGQTFTATAGFGARVEFAPGEQAVLWDVHLNYTPYGPYDACFDRMSVSRILKREAQSGRVAEIEGVLRAMAPHLSGSTPVFLVGDFNAPRTATGSPPPPRCTAGTPSTGRSAARSRTRAWSTRSGWSTRTR</sequence>
<protein>
    <submittedName>
        <fullName evidence="3">Endonuclease/exonuclease/phosphatase family protein</fullName>
    </submittedName>
</protein>
<dbReference type="InterPro" id="IPR005135">
    <property type="entry name" value="Endo/exonuclease/phosphatase"/>
</dbReference>
<feature type="compositionally biased region" description="Low complexity" evidence="1">
    <location>
        <begin position="184"/>
        <end position="208"/>
    </location>
</feature>
<keyword evidence="3" id="KW-0540">Nuclease</keyword>
<dbReference type="PANTHER" id="PTHR41349:SF1">
    <property type="entry name" value="PROTEIN CBG08683"/>
    <property type="match status" value="1"/>
</dbReference>
<reference evidence="4" key="1">
    <citation type="journal article" date="2019" name="Int. J. Syst. Evol. Microbiol.">
        <title>The Global Catalogue of Microorganisms (GCM) 10K type strain sequencing project: providing services to taxonomists for standard genome sequencing and annotation.</title>
        <authorList>
            <consortium name="The Broad Institute Genomics Platform"/>
            <consortium name="The Broad Institute Genome Sequencing Center for Infectious Disease"/>
            <person name="Wu L."/>
            <person name="Ma J."/>
        </authorList>
    </citation>
    <scope>NUCLEOTIDE SEQUENCE [LARGE SCALE GENOMIC DNA]</scope>
    <source>
        <strain evidence="4">JCM 17695</strain>
    </source>
</reference>
<evidence type="ECO:0000313" key="3">
    <source>
        <dbReference type="EMBL" id="MFC7614546.1"/>
    </source>
</evidence>
<dbReference type="Gene3D" id="3.60.10.10">
    <property type="entry name" value="Endonuclease/exonuclease/phosphatase"/>
    <property type="match status" value="1"/>
</dbReference>
<gene>
    <name evidence="3" type="ORF">ACFQV2_14445</name>
</gene>
<name>A0ABW2TMB4_9PSEU</name>
<dbReference type="InterPro" id="IPR036691">
    <property type="entry name" value="Endo/exonu/phosph_ase_sf"/>
</dbReference>
<dbReference type="Proteomes" id="UP001596512">
    <property type="component" value="Unassembled WGS sequence"/>
</dbReference>